<dbReference type="GeneID" id="300296237"/>
<dbReference type="SUPFAM" id="SSF81606">
    <property type="entry name" value="PP2C-like"/>
    <property type="match status" value="1"/>
</dbReference>
<dbReference type="PANTHER" id="PTHR43156">
    <property type="entry name" value="STAGE II SPORULATION PROTEIN E-RELATED"/>
    <property type="match status" value="1"/>
</dbReference>
<dbReference type="Pfam" id="PF07228">
    <property type="entry name" value="SpoIIE"/>
    <property type="match status" value="1"/>
</dbReference>
<reference evidence="3 4" key="1">
    <citation type="submission" date="2020-08" db="EMBL/GenBank/DDBJ databases">
        <title>Sequencing the genomes of 1000 actinobacteria strains.</title>
        <authorList>
            <person name="Klenk H.-P."/>
        </authorList>
    </citation>
    <scope>NUCLEOTIDE SEQUENCE [LARGE SCALE GENOMIC DNA]</scope>
    <source>
        <strain evidence="3 4">DSM 43036</strain>
    </source>
</reference>
<sequence length="529" mass="55255">MAGAALPADDRLAQELLDGLAEAVVTVDPAGVVALVNAMAADLLPELAPGVDLAGCRVPALAEAARAGSDTFETEHHGRRLRGLRRPLAAERGAWYVRDVTEEHARTDALLAERSRTAFLAQAGSRLGLSLHRDQTLRATVTLPVPYLADVAVVVHRPAPPAEDQPHWIRYATGESGPVTGVTGWRTVESVPGLVEALDGDRTEPSPWLDAELADLAEVLPTGFGRPGTVLISPMPSAGGPAGALVLARRPERPGFDQREIALAREFAGRAGAALAAAELYGEQAHLARVLQNSLLPPELPRLPGMTLAGGYRAAGDSLRIGGDFYDVFPSGEGGLLALGDVCGKGVGAAVLTGRVRQSLQTLRLVEQRPRELLELLNRALLDAPDAARRAQFTTLLLGAVRREPDGGLLVRVAGGGHPAPLVVRADGGIETVRVGGMPVGALTAARFADAEVRLAAGDLLLAYTDGVTEARGGPTELAMFGEDRLRQAVASGAGLPPAALVERVLQLVDEWLDGQPHDDIAMLALAAG</sequence>
<dbReference type="SUPFAM" id="SSF55781">
    <property type="entry name" value="GAF domain-like"/>
    <property type="match status" value="1"/>
</dbReference>
<dbReference type="InterPro" id="IPR036457">
    <property type="entry name" value="PPM-type-like_dom_sf"/>
</dbReference>
<evidence type="ECO:0000313" key="4">
    <source>
        <dbReference type="Proteomes" id="UP000618986"/>
    </source>
</evidence>
<dbReference type="InterPro" id="IPR001932">
    <property type="entry name" value="PPM-type_phosphatase-like_dom"/>
</dbReference>
<evidence type="ECO:0000256" key="1">
    <source>
        <dbReference type="ARBA" id="ARBA00022801"/>
    </source>
</evidence>
<dbReference type="Gene3D" id="3.60.40.10">
    <property type="entry name" value="PPM-type phosphatase domain"/>
    <property type="match status" value="1"/>
</dbReference>
<evidence type="ECO:0000313" key="3">
    <source>
        <dbReference type="EMBL" id="MBB5115878.1"/>
    </source>
</evidence>
<proteinExistence type="predicted"/>
<dbReference type="SMART" id="SM00331">
    <property type="entry name" value="PP2C_SIG"/>
    <property type="match status" value="1"/>
</dbReference>
<organism evidence="3 4">
    <name type="scientific">Micromonospora echinospora</name>
    <name type="common">Micromonospora purpurea</name>
    <dbReference type="NCBI Taxonomy" id="1877"/>
    <lineage>
        <taxon>Bacteria</taxon>
        <taxon>Bacillati</taxon>
        <taxon>Actinomycetota</taxon>
        <taxon>Actinomycetes</taxon>
        <taxon>Micromonosporales</taxon>
        <taxon>Micromonosporaceae</taxon>
        <taxon>Micromonospora</taxon>
    </lineage>
</organism>
<dbReference type="EMBL" id="JACHJC010000001">
    <property type="protein sequence ID" value="MBB5115878.1"/>
    <property type="molecule type" value="Genomic_DNA"/>
</dbReference>
<dbReference type="InterPro" id="IPR029016">
    <property type="entry name" value="GAF-like_dom_sf"/>
</dbReference>
<comment type="caution">
    <text evidence="3">The sequence shown here is derived from an EMBL/GenBank/DDBJ whole genome shotgun (WGS) entry which is preliminary data.</text>
</comment>
<keyword evidence="1" id="KW-0378">Hydrolase</keyword>
<accession>A0ABR6MKK8</accession>
<feature type="domain" description="PPM-type phosphatase" evidence="2">
    <location>
        <begin position="307"/>
        <end position="528"/>
    </location>
</feature>
<protein>
    <submittedName>
        <fullName evidence="3">Serine phosphatase RsbU (Regulator of sigma subunit)</fullName>
    </submittedName>
</protein>
<dbReference type="Proteomes" id="UP000618986">
    <property type="component" value="Unassembled WGS sequence"/>
</dbReference>
<dbReference type="Gene3D" id="3.30.450.40">
    <property type="match status" value="1"/>
</dbReference>
<evidence type="ECO:0000259" key="2">
    <source>
        <dbReference type="SMART" id="SM00331"/>
    </source>
</evidence>
<dbReference type="InterPro" id="IPR052016">
    <property type="entry name" value="Bact_Sigma-Reg"/>
</dbReference>
<dbReference type="PANTHER" id="PTHR43156:SF2">
    <property type="entry name" value="STAGE II SPORULATION PROTEIN E"/>
    <property type="match status" value="1"/>
</dbReference>
<gene>
    <name evidence="3" type="ORF">FHU28_005717</name>
</gene>
<dbReference type="RefSeq" id="WP_311773670.1">
    <property type="nucleotide sequence ID" value="NZ_JACHJC010000001.1"/>
</dbReference>
<name>A0ABR6MKK8_MICEC</name>
<keyword evidence="4" id="KW-1185">Reference proteome</keyword>